<sequence length="409" mass="46420">MDLPSYQQILAEVYEDNAKNILVHQGEYDDEEIAGDDKHPDEIVDQHEFQEFKGSRQIVEVPTNIPKHVDGTKHSITYERDVKLRVINIDSRFRTIPSTVYPLQTKQYIFENGVPVFYTSNLPDVRSSDILQLNALSTNTPTNFLYKLTTPIKNVISVRVSSVEIPNTFYAFSKAHGNLSVRICYPSGQTSKYFVATIEEGNYIVDTTANLLPSNLILALENALNENPFRLTFNVNFDLISSTLTITTSIGNFDLDFLSDSIFASRVSDWGLGYNLGFSKTVSYTGQSSYTGTSVVNAIGGNYLFLNLDPDWRVLTHTNYDTAQINSFAKIVVRQPKNTVIYDNGMNLLTKEYVFDKPTTVRSFRVRLTDLYDEDIDLVGQEMSFTLELKEIMSHTMYNHYVNIDAITK</sequence>
<accession>A0A6C0K0W8</accession>
<reference evidence="1" key="1">
    <citation type="journal article" date="2020" name="Nature">
        <title>Giant virus diversity and host interactions through global metagenomics.</title>
        <authorList>
            <person name="Schulz F."/>
            <person name="Roux S."/>
            <person name="Paez-Espino D."/>
            <person name="Jungbluth S."/>
            <person name="Walsh D.A."/>
            <person name="Denef V.J."/>
            <person name="McMahon K.D."/>
            <person name="Konstantinidis K.T."/>
            <person name="Eloe-Fadrosh E.A."/>
            <person name="Kyrpides N.C."/>
            <person name="Woyke T."/>
        </authorList>
    </citation>
    <scope>NUCLEOTIDE SEQUENCE</scope>
    <source>
        <strain evidence="1">GVMAG-S-1101164-164</strain>
    </source>
</reference>
<protein>
    <submittedName>
        <fullName evidence="1">Uncharacterized protein</fullName>
    </submittedName>
</protein>
<dbReference type="EMBL" id="MN740745">
    <property type="protein sequence ID" value="QHU09808.1"/>
    <property type="molecule type" value="Genomic_DNA"/>
</dbReference>
<evidence type="ECO:0000313" key="1">
    <source>
        <dbReference type="EMBL" id="QHU09808.1"/>
    </source>
</evidence>
<dbReference type="AlphaFoldDB" id="A0A6C0K0W8"/>
<proteinExistence type="predicted"/>
<organism evidence="1">
    <name type="scientific">viral metagenome</name>
    <dbReference type="NCBI Taxonomy" id="1070528"/>
    <lineage>
        <taxon>unclassified sequences</taxon>
        <taxon>metagenomes</taxon>
        <taxon>organismal metagenomes</taxon>
    </lineage>
</organism>
<name>A0A6C0K0W8_9ZZZZ</name>